<keyword evidence="5 10" id="KW-0547">Nucleotide-binding</keyword>
<feature type="compositionally biased region" description="Basic and acidic residues" evidence="11">
    <location>
        <begin position="270"/>
        <end position="280"/>
    </location>
</feature>
<evidence type="ECO:0000256" key="2">
    <source>
        <dbReference type="ARBA" id="ARBA00022527"/>
    </source>
</evidence>
<dbReference type="AlphaFoldDB" id="A0A6A6I204"/>
<dbReference type="PROSITE" id="PS00108">
    <property type="entry name" value="PROTEIN_KINASE_ST"/>
    <property type="match status" value="1"/>
</dbReference>
<name>A0A6A6I204_9PLEO</name>
<accession>A0A6A6I204</accession>
<dbReference type="InterPro" id="IPR000961">
    <property type="entry name" value="AGC-kinase_C"/>
</dbReference>
<keyword evidence="16" id="KW-1185">Reference proteome</keyword>
<evidence type="ECO:0000256" key="5">
    <source>
        <dbReference type="ARBA" id="ARBA00022741"/>
    </source>
</evidence>
<feature type="region of interest" description="Disordered" evidence="11">
    <location>
        <begin position="222"/>
        <end position="280"/>
    </location>
</feature>
<gene>
    <name evidence="15" type="ORF">BU26DRAFT_435717</name>
</gene>
<dbReference type="GO" id="GO:0005524">
    <property type="term" value="F:ATP binding"/>
    <property type="evidence" value="ECO:0007669"/>
    <property type="project" value="UniProtKB-UniRule"/>
</dbReference>
<feature type="region of interest" description="Disordered" evidence="11">
    <location>
        <begin position="711"/>
        <end position="764"/>
    </location>
</feature>
<dbReference type="OrthoDB" id="63267at2759"/>
<dbReference type="SUPFAM" id="SSF56112">
    <property type="entry name" value="Protein kinase-like (PK-like)"/>
    <property type="match status" value="1"/>
</dbReference>
<feature type="compositionally biased region" description="Low complexity" evidence="11">
    <location>
        <begin position="101"/>
        <end position="120"/>
    </location>
</feature>
<feature type="domain" description="Protein kinase" evidence="13">
    <location>
        <begin position="369"/>
        <end position="630"/>
    </location>
</feature>
<evidence type="ECO:0000256" key="1">
    <source>
        <dbReference type="ARBA" id="ARBA00012513"/>
    </source>
</evidence>
<dbReference type="PROSITE" id="PS50011">
    <property type="entry name" value="PROTEIN_KINASE_DOM"/>
    <property type="match status" value="1"/>
</dbReference>
<dbReference type="InterPro" id="IPR017892">
    <property type="entry name" value="Pkinase_C"/>
</dbReference>
<protein>
    <recommendedName>
        <fullName evidence="1">non-specific serine/threonine protein kinase</fullName>
        <ecNumber evidence="1">2.7.11.1</ecNumber>
    </recommendedName>
</protein>
<evidence type="ECO:0000313" key="16">
    <source>
        <dbReference type="Proteomes" id="UP000800094"/>
    </source>
</evidence>
<evidence type="ECO:0000256" key="10">
    <source>
        <dbReference type="PROSITE-ProRule" id="PRU10141"/>
    </source>
</evidence>
<dbReference type="SUPFAM" id="SSF49562">
    <property type="entry name" value="C2 domain (Calcium/lipid-binding domain, CaLB)"/>
    <property type="match status" value="1"/>
</dbReference>
<dbReference type="Gene3D" id="1.10.510.10">
    <property type="entry name" value="Transferase(Phosphotransferase) domain 1"/>
    <property type="match status" value="1"/>
</dbReference>
<dbReference type="EMBL" id="ML987203">
    <property type="protein sequence ID" value="KAF2244038.1"/>
    <property type="molecule type" value="Genomic_DNA"/>
</dbReference>
<proteinExistence type="predicted"/>
<comment type="catalytic activity">
    <reaction evidence="9">
        <text>L-seryl-[protein] + ATP = O-phospho-L-seryl-[protein] + ADP + H(+)</text>
        <dbReference type="Rhea" id="RHEA:17989"/>
        <dbReference type="Rhea" id="RHEA-COMP:9863"/>
        <dbReference type="Rhea" id="RHEA-COMP:11604"/>
        <dbReference type="ChEBI" id="CHEBI:15378"/>
        <dbReference type="ChEBI" id="CHEBI:29999"/>
        <dbReference type="ChEBI" id="CHEBI:30616"/>
        <dbReference type="ChEBI" id="CHEBI:83421"/>
        <dbReference type="ChEBI" id="CHEBI:456216"/>
        <dbReference type="EC" id="2.7.11.1"/>
    </reaction>
</comment>
<evidence type="ECO:0000256" key="6">
    <source>
        <dbReference type="ARBA" id="ARBA00022777"/>
    </source>
</evidence>
<evidence type="ECO:0000256" key="11">
    <source>
        <dbReference type="SAM" id="MobiDB-lite"/>
    </source>
</evidence>
<comment type="catalytic activity">
    <reaction evidence="8">
        <text>L-threonyl-[protein] + ATP = O-phospho-L-threonyl-[protein] + ADP + H(+)</text>
        <dbReference type="Rhea" id="RHEA:46608"/>
        <dbReference type="Rhea" id="RHEA-COMP:11060"/>
        <dbReference type="Rhea" id="RHEA-COMP:11605"/>
        <dbReference type="ChEBI" id="CHEBI:15378"/>
        <dbReference type="ChEBI" id="CHEBI:30013"/>
        <dbReference type="ChEBI" id="CHEBI:30616"/>
        <dbReference type="ChEBI" id="CHEBI:61977"/>
        <dbReference type="ChEBI" id="CHEBI:456216"/>
        <dbReference type="EC" id="2.7.11.1"/>
    </reaction>
</comment>
<keyword evidence="4" id="KW-0808">Transferase</keyword>
<feature type="compositionally biased region" description="Basic and acidic residues" evidence="11">
    <location>
        <begin position="82"/>
        <end position="97"/>
    </location>
</feature>
<dbReference type="Gene3D" id="3.30.200.20">
    <property type="entry name" value="Phosphorylase Kinase, domain 1"/>
    <property type="match status" value="1"/>
</dbReference>
<evidence type="ECO:0000259" key="12">
    <source>
        <dbReference type="PROSITE" id="PS50004"/>
    </source>
</evidence>
<keyword evidence="3" id="KW-0597">Phosphoprotein</keyword>
<reference evidence="15" key="1">
    <citation type="journal article" date="2020" name="Stud. Mycol.">
        <title>101 Dothideomycetes genomes: a test case for predicting lifestyles and emergence of pathogens.</title>
        <authorList>
            <person name="Haridas S."/>
            <person name="Albert R."/>
            <person name="Binder M."/>
            <person name="Bloem J."/>
            <person name="Labutti K."/>
            <person name="Salamov A."/>
            <person name="Andreopoulos B."/>
            <person name="Baker S."/>
            <person name="Barry K."/>
            <person name="Bills G."/>
            <person name="Bluhm B."/>
            <person name="Cannon C."/>
            <person name="Castanera R."/>
            <person name="Culley D."/>
            <person name="Daum C."/>
            <person name="Ezra D."/>
            <person name="Gonzalez J."/>
            <person name="Henrissat B."/>
            <person name="Kuo A."/>
            <person name="Liang C."/>
            <person name="Lipzen A."/>
            <person name="Lutzoni F."/>
            <person name="Magnuson J."/>
            <person name="Mondo S."/>
            <person name="Nolan M."/>
            <person name="Ohm R."/>
            <person name="Pangilinan J."/>
            <person name="Park H.-J."/>
            <person name="Ramirez L."/>
            <person name="Alfaro M."/>
            <person name="Sun H."/>
            <person name="Tritt A."/>
            <person name="Yoshinaga Y."/>
            <person name="Zwiers L.-H."/>
            <person name="Turgeon B."/>
            <person name="Goodwin S."/>
            <person name="Spatafora J."/>
            <person name="Crous P."/>
            <person name="Grigoriev I."/>
        </authorList>
    </citation>
    <scope>NUCLEOTIDE SEQUENCE</scope>
    <source>
        <strain evidence="15">CBS 122368</strain>
    </source>
</reference>
<feature type="domain" description="C2" evidence="12">
    <location>
        <begin position="168"/>
        <end position="334"/>
    </location>
</feature>
<dbReference type="Proteomes" id="UP000800094">
    <property type="component" value="Unassembled WGS sequence"/>
</dbReference>
<dbReference type="CDD" id="cd11651">
    <property type="entry name" value="YPK1_N_like"/>
    <property type="match status" value="1"/>
</dbReference>
<feature type="compositionally biased region" description="Basic and acidic residues" evidence="11">
    <location>
        <begin position="714"/>
        <end position="723"/>
    </location>
</feature>
<keyword evidence="7 10" id="KW-0067">ATP-binding</keyword>
<dbReference type="SMART" id="SM00220">
    <property type="entry name" value="S_TKc"/>
    <property type="match status" value="1"/>
</dbReference>
<feature type="region of interest" description="Disordered" evidence="11">
    <location>
        <begin position="1"/>
        <end position="201"/>
    </location>
</feature>
<feature type="compositionally biased region" description="Polar residues" evidence="11">
    <location>
        <begin position="1"/>
        <end position="13"/>
    </location>
</feature>
<evidence type="ECO:0000256" key="8">
    <source>
        <dbReference type="ARBA" id="ARBA00047899"/>
    </source>
</evidence>
<dbReference type="InterPro" id="IPR000008">
    <property type="entry name" value="C2_dom"/>
</dbReference>
<dbReference type="FunFam" id="3.30.200.20:FF:000116">
    <property type="entry name" value="Non-specific serine/threonine protein kinase"/>
    <property type="match status" value="1"/>
</dbReference>
<dbReference type="Gene3D" id="2.60.40.150">
    <property type="entry name" value="C2 domain"/>
    <property type="match status" value="1"/>
</dbReference>
<keyword evidence="6 15" id="KW-0418">Kinase</keyword>
<dbReference type="Pfam" id="PF00433">
    <property type="entry name" value="Pkinase_C"/>
    <property type="match status" value="1"/>
</dbReference>
<dbReference type="FunFam" id="1.10.510.10:FF:000008">
    <property type="entry name" value="Non-specific serine/threonine protein kinase"/>
    <property type="match status" value="1"/>
</dbReference>
<dbReference type="GO" id="GO:0004674">
    <property type="term" value="F:protein serine/threonine kinase activity"/>
    <property type="evidence" value="ECO:0007669"/>
    <property type="project" value="UniProtKB-KW"/>
</dbReference>
<dbReference type="GeneID" id="54577472"/>
<evidence type="ECO:0000256" key="7">
    <source>
        <dbReference type="ARBA" id="ARBA00022840"/>
    </source>
</evidence>
<feature type="compositionally biased region" description="Polar residues" evidence="11">
    <location>
        <begin position="139"/>
        <end position="149"/>
    </location>
</feature>
<keyword evidence="2" id="KW-0723">Serine/threonine-protein kinase</keyword>
<dbReference type="RefSeq" id="XP_033679042.1">
    <property type="nucleotide sequence ID" value="XM_033824142.1"/>
</dbReference>
<dbReference type="EC" id="2.7.11.1" evidence="1"/>
<feature type="domain" description="AGC-kinase C-terminal" evidence="14">
    <location>
        <begin position="631"/>
        <end position="715"/>
    </location>
</feature>
<dbReference type="PROSITE" id="PS51285">
    <property type="entry name" value="AGC_KINASE_CTER"/>
    <property type="match status" value="1"/>
</dbReference>
<dbReference type="InterPro" id="IPR017441">
    <property type="entry name" value="Protein_kinase_ATP_BS"/>
</dbReference>
<sequence length="764" mass="85025">MPFSSALLTPSRTSNDDDPDQIGSNSSTPPGAATPRPDPTDKRLPGILHSYFGQVRDSLIPRRKSSAVNNPSPAPSSPAQERPQEPAPKEKEPDPSRLRSHTLPSPTPSASSASRHPSTSQLTGEAEKLTQGDFAPPRNQATPPQTPRTRSQEGKPPTSGLSQTALASHAKSKEGKGPSPAVGPPKGKLSVSISEGRRLRPSVDPYVVCQFQWAEYISEGPRNEGTKRAAGGDKRKPGGLAIKRTDSDSGRPMAIPMRSRQSSNNGTSSDPREDGTFKDVTDPKWEHEAIFDVVGDHSEIDISVYDRSNGEAFLGHVRFCPNLVEYEHPYDGWFTLEPRDNEEDYVTGEIHLRINFHKTDKKHYGPEDFEILKLIGKGTFGQVFQVRKRDTRRIYAMKVLSKKVIVQKKEVAHTLGERNILVRTAMAESPFIVGLKFSFQTPSDLYLVTDYMSGGELFWHLQREGRFQEARAKFYIAELILALQHLHEHNIVYRDLKPENILLDAKGHIALCDFGLSKANLTENATTNTFCGTTEYLAPEVLLDEHGYTKMVDFWSLGVLVFEMCCGWSPFYAEDTQQMYKNIAFGKVRFPRDALSTEGRNFVKGLLNRNPKHRLGATRDAEELKAHPFFADIDWDALAKKNVVPPFKPKLKGELDVSNFDPEFTNALNGNGSLNARAAALASGVNPASTPLSPTMQANFAGFTFVDESTMEQQFRHRENDLERMEEDDKEDPEWDKPAGRGDRMSGVIPSNDHDIFSHGNFDV</sequence>
<dbReference type="InterPro" id="IPR011009">
    <property type="entry name" value="Kinase-like_dom_sf"/>
</dbReference>
<dbReference type="Pfam" id="PF00168">
    <property type="entry name" value="C2"/>
    <property type="match status" value="1"/>
</dbReference>
<feature type="compositionally biased region" description="Acidic residues" evidence="11">
    <location>
        <begin position="724"/>
        <end position="734"/>
    </location>
</feature>
<dbReference type="InterPro" id="IPR008271">
    <property type="entry name" value="Ser/Thr_kinase_AS"/>
</dbReference>
<feature type="compositionally biased region" description="Basic and acidic residues" evidence="11">
    <location>
        <begin position="735"/>
        <end position="744"/>
    </location>
</feature>
<evidence type="ECO:0000259" key="14">
    <source>
        <dbReference type="PROSITE" id="PS51285"/>
    </source>
</evidence>
<dbReference type="PROSITE" id="PS50004">
    <property type="entry name" value="C2"/>
    <property type="match status" value="1"/>
</dbReference>
<dbReference type="InterPro" id="IPR035892">
    <property type="entry name" value="C2_domain_sf"/>
</dbReference>
<dbReference type="SMART" id="SM00133">
    <property type="entry name" value="S_TK_X"/>
    <property type="match status" value="1"/>
</dbReference>
<evidence type="ECO:0000259" key="13">
    <source>
        <dbReference type="PROSITE" id="PS50011"/>
    </source>
</evidence>
<evidence type="ECO:0000256" key="3">
    <source>
        <dbReference type="ARBA" id="ARBA00022553"/>
    </source>
</evidence>
<feature type="binding site" evidence="10">
    <location>
        <position position="398"/>
    </location>
    <ligand>
        <name>ATP</name>
        <dbReference type="ChEBI" id="CHEBI:30616"/>
    </ligand>
</feature>
<evidence type="ECO:0000313" key="15">
    <source>
        <dbReference type="EMBL" id="KAF2244038.1"/>
    </source>
</evidence>
<dbReference type="PROSITE" id="PS00107">
    <property type="entry name" value="PROTEIN_KINASE_ATP"/>
    <property type="match status" value="1"/>
</dbReference>
<feature type="compositionally biased region" description="Basic and acidic residues" evidence="11">
    <location>
        <begin position="222"/>
        <end position="236"/>
    </location>
</feature>
<organism evidence="15 16">
    <name type="scientific">Trematosphaeria pertusa</name>
    <dbReference type="NCBI Taxonomy" id="390896"/>
    <lineage>
        <taxon>Eukaryota</taxon>
        <taxon>Fungi</taxon>
        <taxon>Dikarya</taxon>
        <taxon>Ascomycota</taxon>
        <taxon>Pezizomycotina</taxon>
        <taxon>Dothideomycetes</taxon>
        <taxon>Pleosporomycetidae</taxon>
        <taxon>Pleosporales</taxon>
        <taxon>Massarineae</taxon>
        <taxon>Trematosphaeriaceae</taxon>
        <taxon>Trematosphaeria</taxon>
    </lineage>
</organism>
<dbReference type="Pfam" id="PF00069">
    <property type="entry name" value="Pkinase"/>
    <property type="match status" value="1"/>
</dbReference>
<dbReference type="SMART" id="SM00239">
    <property type="entry name" value="C2"/>
    <property type="match status" value="1"/>
</dbReference>
<evidence type="ECO:0000256" key="9">
    <source>
        <dbReference type="ARBA" id="ARBA00048679"/>
    </source>
</evidence>
<dbReference type="InterPro" id="IPR000719">
    <property type="entry name" value="Prot_kinase_dom"/>
</dbReference>
<dbReference type="PANTHER" id="PTHR24351">
    <property type="entry name" value="RIBOSOMAL PROTEIN S6 KINASE"/>
    <property type="match status" value="1"/>
</dbReference>
<feature type="compositionally biased region" description="Polar residues" evidence="11">
    <location>
        <begin position="259"/>
        <end position="269"/>
    </location>
</feature>
<evidence type="ECO:0000256" key="4">
    <source>
        <dbReference type="ARBA" id="ARBA00022679"/>
    </source>
</evidence>